<sequence length="315" mass="36745">MKWSLDKKIKCSLWGILLAIVIFFFEGSAQAYSTYDGDKINLWWNGDSKISKYVDYSKEVVGDRILWRVFFNSAQEEWAKPVYTVFLPKEVDAPEGLSIIRYQKDGKKSSYYKKKAEWVYEYESQRGAFDKEWQRLPGQTGDSYGLQAFTYIKDLGDFSRVMIEHDYNPLHKTSDKVEWRFYTKVKAKYQGKEDRFAFLAGMQQNDIFKNFPSFRGQLSKFQVTFKGAHKQCNALEDLDITKQFDIGHSLDDLLKNPEMTKLLPPGTLISNQQNAAHKADCSKSDAPKEDRTYYVYKEKEKSESPNIAKKTKKTR</sequence>
<dbReference type="OrthoDB" id="2232424at2"/>
<feature type="region of interest" description="Disordered" evidence="1">
    <location>
        <begin position="295"/>
        <end position="315"/>
    </location>
</feature>
<protein>
    <submittedName>
        <fullName evidence="2">Uncharacterized protein</fullName>
    </submittedName>
</protein>
<keyword evidence="3" id="KW-1185">Reference proteome</keyword>
<name>G5JZG1_9STRE</name>
<proteinExistence type="predicted"/>
<reference evidence="2 3" key="1">
    <citation type="journal article" date="2014" name="Int. J. Syst. Evol. Microbiol.">
        <title>Phylogenomics and the dynamic genome evolution of the genus Streptococcus.</title>
        <authorList>
            <consortium name="The Broad Institute Genome Sequencing Platform"/>
            <person name="Richards V.P."/>
            <person name="Palmer S.R."/>
            <person name="Pavinski Bitar P.D."/>
            <person name="Qin X."/>
            <person name="Weinstock G.M."/>
            <person name="Highlander S.K."/>
            <person name="Town C.D."/>
            <person name="Burne R.A."/>
            <person name="Stanhope M.J."/>
        </authorList>
    </citation>
    <scope>NUCLEOTIDE SEQUENCE [LARGE SCALE GENOMIC DNA]</scope>
    <source>
        <strain evidence="2 3">707-05</strain>
    </source>
</reference>
<comment type="caution">
    <text evidence="2">The sequence shown here is derived from an EMBL/GenBank/DDBJ whole genome shotgun (WGS) entry which is preliminary data.</text>
</comment>
<evidence type="ECO:0000313" key="2">
    <source>
        <dbReference type="EMBL" id="EHI70930.1"/>
    </source>
</evidence>
<gene>
    <name evidence="2" type="ORF">STRIC_0672</name>
</gene>
<dbReference type="EMBL" id="AEUX02000001">
    <property type="protein sequence ID" value="EHI70930.1"/>
    <property type="molecule type" value="Genomic_DNA"/>
</dbReference>
<dbReference type="STRING" id="764299.STRIC_0672"/>
<organism evidence="2 3">
    <name type="scientific">Streptococcus ictaluri 707-05</name>
    <dbReference type="NCBI Taxonomy" id="764299"/>
    <lineage>
        <taxon>Bacteria</taxon>
        <taxon>Bacillati</taxon>
        <taxon>Bacillota</taxon>
        <taxon>Bacilli</taxon>
        <taxon>Lactobacillales</taxon>
        <taxon>Streptococcaceae</taxon>
        <taxon>Streptococcus</taxon>
    </lineage>
</organism>
<evidence type="ECO:0000313" key="3">
    <source>
        <dbReference type="Proteomes" id="UP000003330"/>
    </source>
</evidence>
<accession>G5JZG1</accession>
<dbReference type="Proteomes" id="UP000003330">
    <property type="component" value="Unassembled WGS sequence"/>
</dbReference>
<dbReference type="RefSeq" id="WP_008087275.1">
    <property type="nucleotide sequence ID" value="NZ_AEUX02000001.1"/>
</dbReference>
<evidence type="ECO:0000256" key="1">
    <source>
        <dbReference type="SAM" id="MobiDB-lite"/>
    </source>
</evidence>
<dbReference type="AlphaFoldDB" id="G5JZG1"/>